<feature type="domain" description="EAL" evidence="7">
    <location>
        <begin position="628"/>
        <end position="882"/>
    </location>
</feature>
<dbReference type="SMART" id="SM00065">
    <property type="entry name" value="GAF"/>
    <property type="match status" value="1"/>
</dbReference>
<dbReference type="PROSITE" id="PS50883">
    <property type="entry name" value="EAL"/>
    <property type="match status" value="1"/>
</dbReference>
<dbReference type="CDD" id="cd00130">
    <property type="entry name" value="PAS"/>
    <property type="match status" value="2"/>
</dbReference>
<feature type="domain" description="PAS" evidence="5">
    <location>
        <begin position="41"/>
        <end position="122"/>
    </location>
</feature>
<accession>A0AAW7XHT1</accession>
<dbReference type="AlphaFoldDB" id="A0AAW7XHT1"/>
<dbReference type="SUPFAM" id="SSF55785">
    <property type="entry name" value="PYP-like sensor domain (PAS domain)"/>
    <property type="match status" value="2"/>
</dbReference>
<evidence type="ECO:0000256" key="4">
    <source>
        <dbReference type="ARBA" id="ARBA00051114"/>
    </source>
</evidence>
<dbReference type="Pfam" id="PF08448">
    <property type="entry name" value="PAS_4"/>
    <property type="match status" value="1"/>
</dbReference>
<dbReference type="SMART" id="SM00267">
    <property type="entry name" value="GGDEF"/>
    <property type="match status" value="1"/>
</dbReference>
<dbReference type="PROSITE" id="PS50887">
    <property type="entry name" value="GGDEF"/>
    <property type="match status" value="1"/>
</dbReference>
<dbReference type="NCBIfam" id="TIGR00254">
    <property type="entry name" value="GGDEF"/>
    <property type="match status" value="1"/>
</dbReference>
<dbReference type="FunFam" id="3.30.70.270:FF:000001">
    <property type="entry name" value="Diguanylate cyclase domain protein"/>
    <property type="match status" value="1"/>
</dbReference>
<dbReference type="SUPFAM" id="SSF55781">
    <property type="entry name" value="GAF domain-like"/>
    <property type="match status" value="1"/>
</dbReference>
<dbReference type="InterPro" id="IPR035919">
    <property type="entry name" value="EAL_sf"/>
</dbReference>
<dbReference type="PROSITE" id="PS50113">
    <property type="entry name" value="PAC"/>
    <property type="match status" value="1"/>
</dbReference>
<dbReference type="InterPro" id="IPR001610">
    <property type="entry name" value="PAC"/>
</dbReference>
<dbReference type="InterPro" id="IPR001633">
    <property type="entry name" value="EAL_dom"/>
</dbReference>
<dbReference type="SMART" id="SM00091">
    <property type="entry name" value="PAS"/>
    <property type="match status" value="2"/>
</dbReference>
<dbReference type="PANTHER" id="PTHR44757">
    <property type="entry name" value="DIGUANYLATE CYCLASE DGCP"/>
    <property type="match status" value="1"/>
</dbReference>
<comment type="catalytic activity">
    <reaction evidence="4">
        <text>3',3'-c-di-GMP + H2O = 5'-phosphoguanylyl(3'-&gt;5')guanosine + H(+)</text>
        <dbReference type="Rhea" id="RHEA:24902"/>
        <dbReference type="ChEBI" id="CHEBI:15377"/>
        <dbReference type="ChEBI" id="CHEBI:15378"/>
        <dbReference type="ChEBI" id="CHEBI:58754"/>
        <dbReference type="ChEBI" id="CHEBI:58805"/>
        <dbReference type="EC" id="3.1.4.52"/>
    </reaction>
    <physiologicalReaction direction="left-to-right" evidence="4">
        <dbReference type="Rhea" id="RHEA:24903"/>
    </physiologicalReaction>
</comment>
<name>A0AAW7XHT1_9GAMM</name>
<feature type="domain" description="PAS" evidence="5">
    <location>
        <begin position="329"/>
        <end position="375"/>
    </location>
</feature>
<feature type="domain" description="GGDEF" evidence="8">
    <location>
        <begin position="486"/>
        <end position="619"/>
    </location>
</feature>
<dbReference type="FunFam" id="3.20.20.450:FF:000001">
    <property type="entry name" value="Cyclic di-GMP phosphodiesterase yahA"/>
    <property type="match status" value="1"/>
</dbReference>
<comment type="caution">
    <text evidence="9">The sequence shown here is derived from an EMBL/GenBank/DDBJ whole genome shotgun (WGS) entry which is preliminary data.</text>
</comment>
<dbReference type="PROSITE" id="PS50112">
    <property type="entry name" value="PAS"/>
    <property type="match status" value="2"/>
</dbReference>
<dbReference type="GO" id="GO:0071111">
    <property type="term" value="F:cyclic-guanylate-specific phosphodiesterase activity"/>
    <property type="evidence" value="ECO:0007669"/>
    <property type="project" value="UniProtKB-EC"/>
</dbReference>
<protein>
    <recommendedName>
        <fullName evidence="2">cyclic-guanylate-specific phosphodiesterase</fullName>
        <ecNumber evidence="2">3.1.4.52</ecNumber>
    </recommendedName>
</protein>
<dbReference type="Gene3D" id="3.30.450.20">
    <property type="entry name" value="PAS domain"/>
    <property type="match status" value="2"/>
</dbReference>
<dbReference type="Pfam" id="PF00990">
    <property type="entry name" value="GGDEF"/>
    <property type="match status" value="1"/>
</dbReference>
<evidence type="ECO:0000256" key="1">
    <source>
        <dbReference type="ARBA" id="ARBA00001946"/>
    </source>
</evidence>
<dbReference type="InterPro" id="IPR052155">
    <property type="entry name" value="Biofilm_reg_signaling"/>
</dbReference>
<dbReference type="GO" id="GO:0071732">
    <property type="term" value="P:cellular response to nitric oxide"/>
    <property type="evidence" value="ECO:0007669"/>
    <property type="project" value="UniProtKB-ARBA"/>
</dbReference>
<dbReference type="CDD" id="cd01949">
    <property type="entry name" value="GGDEF"/>
    <property type="match status" value="1"/>
</dbReference>
<dbReference type="SMART" id="SM00052">
    <property type="entry name" value="EAL"/>
    <property type="match status" value="1"/>
</dbReference>
<evidence type="ECO:0000313" key="9">
    <source>
        <dbReference type="EMBL" id="MDO6453809.1"/>
    </source>
</evidence>
<dbReference type="InterPro" id="IPR043128">
    <property type="entry name" value="Rev_trsase/Diguanyl_cyclase"/>
</dbReference>
<evidence type="ECO:0000259" key="6">
    <source>
        <dbReference type="PROSITE" id="PS50113"/>
    </source>
</evidence>
<dbReference type="InterPro" id="IPR000160">
    <property type="entry name" value="GGDEF_dom"/>
</dbReference>
<sequence length="886" mass="99462">MDNLLIILVAMIVVVILLRQIFTRQGKIRAMSRQLSELEQKNDILQTLLDVNPDQIYAKNTHGRYLLANKALCDYMGLPREKIIGRRIEDCFGAKIQNIIHEHDSAVYAKKGPVLREAWVDNREGQAQLLESFKTTLLDRNDEVIGIIALNRDMTHRHMETSLLRHHGRIQDMIIRGVSLNNILTEIVKGIENICSGSVCSILLLDKEGKRIRLGASPSLPPYFIKAIEEVEVEVGAGSSGTAASTGQQVIVDDVSSHPFWERYRDVAKRAGFVAGWAQPIFDSDQNILGTFGMYHNKPTPMNDVWLSLLEQAARLVSLALERKQVEGNLQKLSRAVEQSPTMVLITDAAGAIEYVNEEFTEVTGYTLEEVRGRTPSILNAGETDPDFYHDMWRTIQSGEDWHGEMRNITKSGQPYWTTLSISPILDESNVITHYIGVSEDISKQKDTQAQIEQLAFYDPLTLLGNRRLFREQLESEIKKLKRNNTTLALFYLDLDNFKQVNDTLGHDVGDRLLQSIADRLRTTLRNSDMIARLGGDEFIALLPEISGSKEAGVVAEKLLTALSHPTVLGSSEVKVTVSLGITMAPQDGEDWPVLMKNADLAMYRAKRLGRNNFQFFMPEMNEEVVARATMELEIAQALKNDEFTLHYQPQYSILSVLQPVCLEALIRWDHPVRGRISPAEFIPFAEELGLIVEMGEWVLREACRQGRVLLDMGHHLRVAVNLSMRQFFDPDLLTKISSALKESGLPAEQLELEITESMIMDDVQAVIDTLHKLKALGVSLAIDDFGTGYSSLSYLKKLPFDYLKVDASFVRDIPHDKNDMEITSAVIAMAHKLGIKVIAEGIETSEQLAFLRENDCEMGQGYLLAKPAPLDDLIARLDVEVDDAG</sequence>
<dbReference type="Gene3D" id="3.30.70.270">
    <property type="match status" value="1"/>
</dbReference>
<dbReference type="InterPro" id="IPR012226">
    <property type="entry name" value="Diguanyl_cyclase/Pdiesterase"/>
</dbReference>
<dbReference type="InterPro" id="IPR013656">
    <property type="entry name" value="PAS_4"/>
</dbReference>
<dbReference type="Gene3D" id="3.30.450.40">
    <property type="match status" value="1"/>
</dbReference>
<dbReference type="Proteomes" id="UP001169862">
    <property type="component" value="Unassembled WGS sequence"/>
</dbReference>
<dbReference type="NCBIfam" id="TIGR00229">
    <property type="entry name" value="sensory_box"/>
    <property type="match status" value="2"/>
</dbReference>
<evidence type="ECO:0000256" key="2">
    <source>
        <dbReference type="ARBA" id="ARBA00012282"/>
    </source>
</evidence>
<dbReference type="PANTHER" id="PTHR44757:SF2">
    <property type="entry name" value="BIOFILM ARCHITECTURE MAINTENANCE PROTEIN MBAA"/>
    <property type="match status" value="1"/>
</dbReference>
<evidence type="ECO:0000259" key="7">
    <source>
        <dbReference type="PROSITE" id="PS50883"/>
    </source>
</evidence>
<dbReference type="Pfam" id="PF13185">
    <property type="entry name" value="GAF_2"/>
    <property type="match status" value="1"/>
</dbReference>
<evidence type="ECO:0000313" key="10">
    <source>
        <dbReference type="Proteomes" id="UP001169862"/>
    </source>
</evidence>
<reference evidence="9" key="1">
    <citation type="submission" date="2023-07" db="EMBL/GenBank/DDBJ databases">
        <title>Genome content predicts the carbon catabolic preferences of heterotrophic bacteria.</title>
        <authorList>
            <person name="Gralka M."/>
        </authorList>
    </citation>
    <scope>NUCLEOTIDE SEQUENCE</scope>
    <source>
        <strain evidence="9">I2M16</strain>
    </source>
</reference>
<dbReference type="SUPFAM" id="SSF141868">
    <property type="entry name" value="EAL domain-like"/>
    <property type="match status" value="1"/>
</dbReference>
<proteinExistence type="predicted"/>
<dbReference type="Pfam" id="PF13426">
    <property type="entry name" value="PAS_9"/>
    <property type="match status" value="1"/>
</dbReference>
<dbReference type="SUPFAM" id="SSF55073">
    <property type="entry name" value="Nucleotide cyclase"/>
    <property type="match status" value="1"/>
</dbReference>
<comment type="cofactor">
    <cofactor evidence="1">
        <name>Mg(2+)</name>
        <dbReference type="ChEBI" id="CHEBI:18420"/>
    </cofactor>
</comment>
<evidence type="ECO:0000256" key="3">
    <source>
        <dbReference type="ARBA" id="ARBA00022636"/>
    </source>
</evidence>
<dbReference type="RefSeq" id="WP_303550125.1">
    <property type="nucleotide sequence ID" value="NZ_JAUOPG010000005.1"/>
</dbReference>
<dbReference type="InterPro" id="IPR000014">
    <property type="entry name" value="PAS"/>
</dbReference>
<dbReference type="EC" id="3.1.4.52" evidence="2"/>
<gene>
    <name evidence="9" type="ORF">Q4490_09545</name>
</gene>
<dbReference type="SMART" id="SM00086">
    <property type="entry name" value="PAC"/>
    <property type="match status" value="1"/>
</dbReference>
<dbReference type="Pfam" id="PF00563">
    <property type="entry name" value="EAL"/>
    <property type="match status" value="1"/>
</dbReference>
<dbReference type="InterPro" id="IPR029787">
    <property type="entry name" value="Nucleotide_cyclase"/>
</dbReference>
<evidence type="ECO:0000259" key="5">
    <source>
        <dbReference type="PROSITE" id="PS50112"/>
    </source>
</evidence>
<feature type="domain" description="PAC" evidence="6">
    <location>
        <begin position="402"/>
        <end position="454"/>
    </location>
</feature>
<dbReference type="InterPro" id="IPR035965">
    <property type="entry name" value="PAS-like_dom_sf"/>
</dbReference>
<organism evidence="9 10">
    <name type="scientific">Neptunomonas phycophila</name>
    <dbReference type="NCBI Taxonomy" id="1572645"/>
    <lineage>
        <taxon>Bacteria</taxon>
        <taxon>Pseudomonadati</taxon>
        <taxon>Pseudomonadota</taxon>
        <taxon>Gammaproteobacteria</taxon>
        <taxon>Oceanospirillales</taxon>
        <taxon>Oceanospirillaceae</taxon>
        <taxon>Neptunomonas</taxon>
    </lineage>
</organism>
<dbReference type="InterPro" id="IPR003018">
    <property type="entry name" value="GAF"/>
</dbReference>
<dbReference type="Gene3D" id="3.20.20.450">
    <property type="entry name" value="EAL domain"/>
    <property type="match status" value="1"/>
</dbReference>
<dbReference type="CDD" id="cd01948">
    <property type="entry name" value="EAL"/>
    <property type="match status" value="1"/>
</dbReference>
<dbReference type="PIRSF" id="PIRSF005925">
    <property type="entry name" value="Dos"/>
    <property type="match status" value="1"/>
</dbReference>
<dbReference type="EMBL" id="JAUOPG010000005">
    <property type="protein sequence ID" value="MDO6453809.1"/>
    <property type="molecule type" value="Genomic_DNA"/>
</dbReference>
<dbReference type="InterPro" id="IPR029016">
    <property type="entry name" value="GAF-like_dom_sf"/>
</dbReference>
<evidence type="ECO:0000259" key="8">
    <source>
        <dbReference type="PROSITE" id="PS50887"/>
    </source>
</evidence>
<dbReference type="InterPro" id="IPR000700">
    <property type="entry name" value="PAS-assoc_C"/>
</dbReference>
<keyword evidence="3" id="KW-0973">c-di-GMP</keyword>